<sequence length="160" mass="19003">MDDGLKVGSYEWWMVEADRQHDAHIANDMDVQGRMRALARPLVRGHTLDYWWHYMHILKRDGEYDEALNLAIECQAVAEYEPRWSDNYRTRYGWPKHIAIICMKTGRYELALEQMDKWMHAPGIPLPDCLEDAEKRIARLRTAIDRREAMMPAKRPDPMF</sequence>
<proteinExistence type="predicted"/>
<evidence type="ECO:0000313" key="1">
    <source>
        <dbReference type="EMBL" id="GAA4175669.1"/>
    </source>
</evidence>
<dbReference type="EMBL" id="BAABBW010000003">
    <property type="protein sequence ID" value="GAA4175669.1"/>
    <property type="molecule type" value="Genomic_DNA"/>
</dbReference>
<keyword evidence="2" id="KW-1185">Reference proteome</keyword>
<dbReference type="RefSeq" id="WP_344754236.1">
    <property type="nucleotide sequence ID" value="NZ_BAABBW010000003.1"/>
</dbReference>
<evidence type="ECO:0008006" key="3">
    <source>
        <dbReference type="Google" id="ProtNLM"/>
    </source>
</evidence>
<evidence type="ECO:0000313" key="2">
    <source>
        <dbReference type="Proteomes" id="UP001501079"/>
    </source>
</evidence>
<organism evidence="1 2">
    <name type="scientific">Gryllotalpicola koreensis</name>
    <dbReference type="NCBI Taxonomy" id="993086"/>
    <lineage>
        <taxon>Bacteria</taxon>
        <taxon>Bacillati</taxon>
        <taxon>Actinomycetota</taxon>
        <taxon>Actinomycetes</taxon>
        <taxon>Micrococcales</taxon>
        <taxon>Microbacteriaceae</taxon>
        <taxon>Gryllotalpicola</taxon>
    </lineage>
</organism>
<accession>A0ABP8A1L3</accession>
<comment type="caution">
    <text evidence="1">The sequence shown here is derived from an EMBL/GenBank/DDBJ whole genome shotgun (WGS) entry which is preliminary data.</text>
</comment>
<name>A0ABP8A1L3_9MICO</name>
<gene>
    <name evidence="1" type="ORF">GCM10022287_21640</name>
</gene>
<reference evidence="2" key="1">
    <citation type="journal article" date="2019" name="Int. J. Syst. Evol. Microbiol.">
        <title>The Global Catalogue of Microorganisms (GCM) 10K type strain sequencing project: providing services to taxonomists for standard genome sequencing and annotation.</title>
        <authorList>
            <consortium name="The Broad Institute Genomics Platform"/>
            <consortium name="The Broad Institute Genome Sequencing Center for Infectious Disease"/>
            <person name="Wu L."/>
            <person name="Ma J."/>
        </authorList>
    </citation>
    <scope>NUCLEOTIDE SEQUENCE [LARGE SCALE GENOMIC DNA]</scope>
    <source>
        <strain evidence="2">JCM 17591</strain>
    </source>
</reference>
<protein>
    <recommendedName>
        <fullName evidence="3">Tetratricopeptide repeat protein</fullName>
    </recommendedName>
</protein>
<dbReference type="Proteomes" id="UP001501079">
    <property type="component" value="Unassembled WGS sequence"/>
</dbReference>